<evidence type="ECO:0000313" key="2">
    <source>
        <dbReference type="EMBL" id="CAH2099472.1"/>
    </source>
</evidence>
<evidence type="ECO:0000313" key="3">
    <source>
        <dbReference type="Proteomes" id="UP001153954"/>
    </source>
</evidence>
<dbReference type="AlphaFoldDB" id="A0AAU9UNM9"/>
<keyword evidence="3" id="KW-1185">Reference proteome</keyword>
<organism evidence="2 3">
    <name type="scientific">Euphydryas editha</name>
    <name type="common">Edith's checkerspot</name>
    <dbReference type="NCBI Taxonomy" id="104508"/>
    <lineage>
        <taxon>Eukaryota</taxon>
        <taxon>Metazoa</taxon>
        <taxon>Ecdysozoa</taxon>
        <taxon>Arthropoda</taxon>
        <taxon>Hexapoda</taxon>
        <taxon>Insecta</taxon>
        <taxon>Pterygota</taxon>
        <taxon>Neoptera</taxon>
        <taxon>Endopterygota</taxon>
        <taxon>Lepidoptera</taxon>
        <taxon>Glossata</taxon>
        <taxon>Ditrysia</taxon>
        <taxon>Papilionoidea</taxon>
        <taxon>Nymphalidae</taxon>
        <taxon>Nymphalinae</taxon>
        <taxon>Euphydryas</taxon>
    </lineage>
</organism>
<name>A0AAU9UNM9_EUPED</name>
<feature type="compositionally biased region" description="Low complexity" evidence="1">
    <location>
        <begin position="51"/>
        <end position="60"/>
    </location>
</feature>
<reference evidence="2" key="1">
    <citation type="submission" date="2022-03" db="EMBL/GenBank/DDBJ databases">
        <authorList>
            <person name="Tunstrom K."/>
        </authorList>
    </citation>
    <scope>NUCLEOTIDE SEQUENCE</scope>
</reference>
<dbReference type="Proteomes" id="UP001153954">
    <property type="component" value="Unassembled WGS sequence"/>
</dbReference>
<dbReference type="EMBL" id="CAKOGL010000022">
    <property type="protein sequence ID" value="CAH2099472.1"/>
    <property type="molecule type" value="Genomic_DNA"/>
</dbReference>
<feature type="compositionally biased region" description="Basic residues" evidence="1">
    <location>
        <begin position="25"/>
        <end position="36"/>
    </location>
</feature>
<accession>A0AAU9UNM9</accession>
<proteinExistence type="predicted"/>
<comment type="caution">
    <text evidence="2">The sequence shown here is derived from an EMBL/GenBank/DDBJ whole genome shotgun (WGS) entry which is preliminary data.</text>
</comment>
<evidence type="ECO:0000256" key="1">
    <source>
        <dbReference type="SAM" id="MobiDB-lite"/>
    </source>
</evidence>
<feature type="compositionally biased region" description="Pro residues" evidence="1">
    <location>
        <begin position="39"/>
        <end position="50"/>
    </location>
</feature>
<gene>
    <name evidence="2" type="ORF">EEDITHA_LOCUS14443</name>
</gene>
<protein>
    <submittedName>
        <fullName evidence="2">Uncharacterized protein</fullName>
    </submittedName>
</protein>
<feature type="region of interest" description="Disordered" evidence="1">
    <location>
        <begin position="1"/>
        <end position="82"/>
    </location>
</feature>
<sequence>MHMPPPPRVSSHETAPLLRAEPERRRRSRRSRRTRSAPRAPPSHVPPSAPVSPAAAAPAPLLINAHAERHPQDPSAQLGEIGVAALPARAPAAEPAHVDL</sequence>